<gene>
    <name evidence="1" type="ORF">OQ273_13580</name>
</gene>
<organism evidence="1 2">
    <name type="scientific">Hoeflea prorocentri</name>
    <dbReference type="NCBI Taxonomy" id="1922333"/>
    <lineage>
        <taxon>Bacteria</taxon>
        <taxon>Pseudomonadati</taxon>
        <taxon>Pseudomonadota</taxon>
        <taxon>Alphaproteobacteria</taxon>
        <taxon>Hyphomicrobiales</taxon>
        <taxon>Rhizobiaceae</taxon>
        <taxon>Hoeflea</taxon>
    </lineage>
</organism>
<dbReference type="RefSeq" id="WP_267991037.1">
    <property type="nucleotide sequence ID" value="NZ_JAPJZI010000001.1"/>
</dbReference>
<name>A0A9X3ZIJ8_9HYPH</name>
<comment type="caution">
    <text evidence="1">The sequence shown here is derived from an EMBL/GenBank/DDBJ whole genome shotgun (WGS) entry which is preliminary data.</text>
</comment>
<dbReference type="InterPro" id="IPR015422">
    <property type="entry name" value="PyrdxlP-dep_Trfase_small"/>
</dbReference>
<proteinExistence type="predicted"/>
<protein>
    <submittedName>
        <fullName evidence="1">Uncharacterized protein</fullName>
    </submittedName>
</protein>
<dbReference type="EMBL" id="JAPJZI010000001">
    <property type="protein sequence ID" value="MDA5399610.1"/>
    <property type="molecule type" value="Genomic_DNA"/>
</dbReference>
<keyword evidence="2" id="KW-1185">Reference proteome</keyword>
<accession>A0A9X3ZIJ8</accession>
<reference evidence="1" key="1">
    <citation type="submission" date="2022-11" db="EMBL/GenBank/DDBJ databases">
        <title>Draft genome sequence of Hoeflea poritis E7-10 and Hoeflea prorocentri PM5-8, separated from scleractinian coral Porites lutea and marine dinoflagellate.</title>
        <authorList>
            <person name="Zhang G."/>
            <person name="Wei Q."/>
            <person name="Cai L."/>
        </authorList>
    </citation>
    <scope>NUCLEOTIDE SEQUENCE</scope>
    <source>
        <strain evidence="1">PM5-8</strain>
    </source>
</reference>
<evidence type="ECO:0000313" key="2">
    <source>
        <dbReference type="Proteomes" id="UP001151234"/>
    </source>
</evidence>
<dbReference type="AlphaFoldDB" id="A0A9X3ZIJ8"/>
<dbReference type="Proteomes" id="UP001151234">
    <property type="component" value="Unassembled WGS sequence"/>
</dbReference>
<sequence>MELAIATWWTSRAGEHRARLLVLHLSSPLAAAIRLQPASSSLLNKRAMGENSGQMNCPAGHNRMPAGHIIENDTAFYTFLPAETGLAVVPGCVFGQSNHFR</sequence>
<evidence type="ECO:0000313" key="1">
    <source>
        <dbReference type="EMBL" id="MDA5399610.1"/>
    </source>
</evidence>
<dbReference type="Gene3D" id="3.90.1150.10">
    <property type="entry name" value="Aspartate Aminotransferase, domain 1"/>
    <property type="match status" value="1"/>
</dbReference>